<dbReference type="AlphaFoldDB" id="A0A0U3IIW3"/>
<evidence type="ECO:0000313" key="1">
    <source>
        <dbReference type="EMBL" id="ALU43228.1"/>
    </source>
</evidence>
<evidence type="ECO:0000313" key="2">
    <source>
        <dbReference type="Proteomes" id="UP000069015"/>
    </source>
</evidence>
<accession>A0A0U3IIW3</accession>
<dbReference type="KEGG" id="prr:AT705_09915"/>
<sequence length="110" mass="13137">MRLLAILILYPKPKTKVPDKAHRVSPYLLREAEVTYANQMWTPDISYIPMVKRVVYVVTVIDRFRGSYRTRLIRIFASKHCMKRCNFTLNHRYLTQIWNDSLLAMYLQAD</sequence>
<dbReference type="Proteomes" id="UP000069015">
    <property type="component" value="Chromosome 1"/>
</dbReference>
<reference evidence="1 2" key="1">
    <citation type="submission" date="2015-12" db="EMBL/GenBank/DDBJ databases">
        <title>Complete genome sequence of Pseudoalteromonas rubra SCSIO 6842, harboring a conjugative plasmid.</title>
        <authorList>
            <person name="Li B."/>
            <person name="Wang X."/>
        </authorList>
    </citation>
    <scope>NUCLEOTIDE SEQUENCE [LARGE SCALE GENOMIC DNA]</scope>
    <source>
        <strain evidence="1 2">SCSIO 6842</strain>
    </source>
</reference>
<dbReference type="EMBL" id="CP013611">
    <property type="protein sequence ID" value="ALU43228.1"/>
    <property type="molecule type" value="Genomic_DNA"/>
</dbReference>
<evidence type="ECO:0008006" key="3">
    <source>
        <dbReference type="Google" id="ProtNLM"/>
    </source>
</evidence>
<proteinExistence type="predicted"/>
<name>A0A0U3IIW3_9GAMM</name>
<protein>
    <recommendedName>
        <fullName evidence="3">Integrase catalytic domain-containing protein</fullName>
    </recommendedName>
</protein>
<gene>
    <name evidence="1" type="ORF">AT705_09915</name>
</gene>
<organism evidence="1 2">
    <name type="scientific">Pseudoalteromonas rubra</name>
    <dbReference type="NCBI Taxonomy" id="43658"/>
    <lineage>
        <taxon>Bacteria</taxon>
        <taxon>Pseudomonadati</taxon>
        <taxon>Pseudomonadota</taxon>
        <taxon>Gammaproteobacteria</taxon>
        <taxon>Alteromonadales</taxon>
        <taxon>Pseudoalteromonadaceae</taxon>
        <taxon>Pseudoalteromonas</taxon>
    </lineage>
</organism>